<evidence type="ECO:0000256" key="1">
    <source>
        <dbReference type="ARBA" id="ARBA00005257"/>
    </source>
</evidence>
<feature type="region of interest" description="Disordered" evidence="4">
    <location>
        <begin position="1097"/>
        <end position="1194"/>
    </location>
</feature>
<name>A0ABN9SRX5_9DINO</name>
<feature type="region of interest" description="Disordered" evidence="4">
    <location>
        <begin position="426"/>
        <end position="469"/>
    </location>
</feature>
<feature type="compositionally biased region" description="Low complexity" evidence="4">
    <location>
        <begin position="1495"/>
        <end position="1506"/>
    </location>
</feature>
<reference evidence="5" key="1">
    <citation type="submission" date="2023-10" db="EMBL/GenBank/DDBJ databases">
        <authorList>
            <person name="Chen Y."/>
            <person name="Shah S."/>
            <person name="Dougan E. K."/>
            <person name="Thang M."/>
            <person name="Chan C."/>
        </authorList>
    </citation>
    <scope>NUCLEOTIDE SEQUENCE [LARGE SCALE GENOMIC DNA]</scope>
</reference>
<evidence type="ECO:0000256" key="4">
    <source>
        <dbReference type="SAM" id="MobiDB-lite"/>
    </source>
</evidence>
<feature type="compositionally biased region" description="Low complexity" evidence="4">
    <location>
        <begin position="426"/>
        <end position="455"/>
    </location>
</feature>
<comment type="caution">
    <text evidence="5">The sequence shown here is derived from an EMBL/GenBank/DDBJ whole genome shotgun (WGS) entry which is preliminary data.</text>
</comment>
<dbReference type="InterPro" id="IPR001047">
    <property type="entry name" value="Ribosomal_eS8"/>
</dbReference>
<keyword evidence="6" id="KW-1185">Reference proteome</keyword>
<evidence type="ECO:0000313" key="6">
    <source>
        <dbReference type="Proteomes" id="UP001189429"/>
    </source>
</evidence>
<feature type="compositionally biased region" description="Acidic residues" evidence="4">
    <location>
        <begin position="1473"/>
        <end position="1486"/>
    </location>
</feature>
<keyword evidence="3" id="KW-0687">Ribonucleoprotein</keyword>
<feature type="compositionally biased region" description="Polar residues" evidence="4">
    <location>
        <begin position="458"/>
        <end position="469"/>
    </location>
</feature>
<dbReference type="Gene3D" id="3.10.290.70">
    <property type="match status" value="2"/>
</dbReference>
<dbReference type="PANTHER" id="PTHR10394">
    <property type="entry name" value="40S RIBOSOMAL PROTEIN S8"/>
    <property type="match status" value="1"/>
</dbReference>
<protein>
    <submittedName>
        <fullName evidence="5">Uncharacterized protein</fullName>
    </submittedName>
</protein>
<organism evidence="5 6">
    <name type="scientific">Prorocentrum cordatum</name>
    <dbReference type="NCBI Taxonomy" id="2364126"/>
    <lineage>
        <taxon>Eukaryota</taxon>
        <taxon>Sar</taxon>
        <taxon>Alveolata</taxon>
        <taxon>Dinophyceae</taxon>
        <taxon>Prorocentrales</taxon>
        <taxon>Prorocentraceae</taxon>
        <taxon>Prorocentrum</taxon>
    </lineage>
</organism>
<dbReference type="Proteomes" id="UP001189429">
    <property type="component" value="Unassembled WGS sequence"/>
</dbReference>
<dbReference type="InterPro" id="IPR022309">
    <property type="entry name" value="Ribosomal_Se8/biogenesis_NSA2"/>
</dbReference>
<dbReference type="EMBL" id="CAUYUJ010012869">
    <property type="protein sequence ID" value="CAK0834714.1"/>
    <property type="molecule type" value="Genomic_DNA"/>
</dbReference>
<feature type="region of interest" description="Disordered" evidence="4">
    <location>
        <begin position="1465"/>
        <end position="1506"/>
    </location>
</feature>
<proteinExistence type="inferred from homology"/>
<evidence type="ECO:0000256" key="3">
    <source>
        <dbReference type="ARBA" id="ARBA00023274"/>
    </source>
</evidence>
<keyword evidence="2" id="KW-0689">Ribosomal protein</keyword>
<evidence type="ECO:0000256" key="2">
    <source>
        <dbReference type="ARBA" id="ARBA00022980"/>
    </source>
</evidence>
<evidence type="ECO:0000313" key="5">
    <source>
        <dbReference type="EMBL" id="CAK0834714.1"/>
    </source>
</evidence>
<comment type="similarity">
    <text evidence="1">Belongs to the eukaryotic ribosomal protein eS8 family.</text>
</comment>
<sequence>MSRGPKRVRVLDVVYNASSNELVRTKTLVKIVQTDAQPFKQYYLKKFGFDLGMKIKGAPVKKEGEEEGKRSHHVMANQKHLVSRQKLDPGVEEQFQSGRLLTCIASRPGQSGRCDGYVFEGNELTTTEKEWDEKGKEEDEAQADAYVEREEDNDKADAWDEVVEDGGLGQGAAVTAERARELATEVMLGLSQELKAMHKGEITNVLTAVEDLRSQVTDSGIAVELQAATNTAIEELGVRVQTLEGRAFAEQRAESLEELGVRLKALEGQDFAERVHGLEDAAEAKPDSRGTSAWLAVPEAQGDCAAPPGPREDPSMADVSFACSVASTAARRAPGASGDVPPSRPREEQSMADMSFACSVTSAANELLPPPPRATLSASQIAALAPGASRSASACAEAADQQPALRERLQGLVDMVKSAARYPEGGAAAGEARGSAPEPRPAAAAPELQPAASAAWSPMQSGRQSSFLGSSGQLNGRWLAFGAPRRKAGGRRLRGWNASGSESEMPYRLAEGLPRHDRGGPPAAARAAPGEQTRALAALLALAAGPRRGPAAAAAAPGGPASALSGAAWRGAADSLGLLEFYLFRGLPEVICRCTLCLRHTDASFWQMADNLSAKHPVMSKGAFEDLEQQYGLTYDPDGLLWDVPLRAHFRPVSGTYWDWMRTIASSGGTSQYKINEFVRAVCSAGIRLSKLPQHSRCMQVLGQIVDIVTSGDVAVQFAPALARLMQEHHCLMIELYPLEQRGGGRQIFITGRSSKIHDAHALTLDFIAANGAEGGRRNAQEQAAAVVESAAPRTYLCGSCNLTFKARGEVTCCQKDWDGTEKQFVCKGCNSVKTRLFKLKKMQPAAFDGWSDVSAENRHSFMQEAKSLYGSDLVKKVTQSLTMSKTQTVSNEFKETGGLLPKSEAAELPRFKNDPIAWANLLANAEKLVCPITKIERIYVPNYEKTSTMKDVEERSKKRDIEAEECTKVAKAKAKLKAEKVITKKSTLTKALAKKLDNALHYSEAACFDMQAFLLTASSPEAAAFATPAIVASGKQACEDAEALRKQLDATANGETVDKDEVIHGIQTLQDGVEKMIDIRTKIEGCLEFMPEPAVEETVPETVEGGPARAGDGVVTPQGTKRERSPGVSSTEAADDEDAQRLAEPTPVPKSGALMKRAGLRSTAKGRLRRPLPSQLAPGMPPKGSKRVFSTKQCETKKAKLALEWEAMKTAEKENEHTREISWVMTQMLADRENVEVARMAIQGRYNRLNAKDKPVQEPQWYPKAYVCLLKVPRDRCLAKTIPLMSDRMTESAVTLLKKADKRIDQKLLYFATGTSRQQKIWHHKKSELDNSFEKRHDLCQKPLAHLAWDATGKIDWPRDGLFRLLPRMPAEHANPKTWIYKEIACIYFPEKVQKAFHGWSKNYQVAIPTAFTVTGEWTLVDNYHFLATLTSPSNVKPKSTIECSDFFGDVQAYADIVAPIPVVSDQGRPSDEDEDDEGEAEVGPDDSASQVGSPSALASPSKLALSSKDLSAAIAKLRHKACA</sequence>
<accession>A0ABN9SRX5</accession>
<feature type="region of interest" description="Disordered" evidence="4">
    <location>
        <begin position="330"/>
        <end position="349"/>
    </location>
</feature>
<dbReference type="Pfam" id="PF01201">
    <property type="entry name" value="Ribosomal_S8e"/>
    <property type="match status" value="1"/>
</dbReference>
<gene>
    <name evidence="5" type="ORF">PCOR1329_LOCUS32074</name>
</gene>